<feature type="compositionally biased region" description="Basic and acidic residues" evidence="1">
    <location>
        <begin position="161"/>
        <end position="174"/>
    </location>
</feature>
<feature type="compositionally biased region" description="Polar residues" evidence="1">
    <location>
        <begin position="240"/>
        <end position="253"/>
    </location>
</feature>
<keyword evidence="4" id="KW-1185">Reference proteome</keyword>
<feature type="domain" description="FHA" evidence="2">
    <location>
        <begin position="23"/>
        <end position="73"/>
    </location>
</feature>
<dbReference type="HOGENOM" id="CLU_052445_0_0_1"/>
<dbReference type="SUPFAM" id="SSF49879">
    <property type="entry name" value="SMAD/FHA domain"/>
    <property type="match status" value="1"/>
</dbReference>
<feature type="compositionally biased region" description="Polar residues" evidence="1">
    <location>
        <begin position="175"/>
        <end position="190"/>
    </location>
</feature>
<dbReference type="PANTHER" id="PTHR15715:SF47">
    <property type="entry name" value="FHA DOMAIN-CONTAINING PROTEIN"/>
    <property type="match status" value="1"/>
</dbReference>
<proteinExistence type="predicted"/>
<protein>
    <recommendedName>
        <fullName evidence="2">FHA domain-containing protein</fullName>
    </recommendedName>
</protein>
<feature type="compositionally biased region" description="Basic and acidic residues" evidence="1">
    <location>
        <begin position="325"/>
        <end position="338"/>
    </location>
</feature>
<dbReference type="Ensembl" id="ENSCSAVT00000012725.1">
    <property type="protein sequence ID" value="ENSCSAVP00000012581.1"/>
    <property type="gene ID" value="ENSCSAVG00000007384.1"/>
</dbReference>
<dbReference type="Pfam" id="PF00498">
    <property type="entry name" value="FHA"/>
    <property type="match status" value="1"/>
</dbReference>
<reference evidence="3" key="3">
    <citation type="submission" date="2025-09" db="UniProtKB">
        <authorList>
            <consortium name="Ensembl"/>
        </authorList>
    </citation>
    <scope>IDENTIFICATION</scope>
</reference>
<dbReference type="eggNOG" id="ENOG502QWAE">
    <property type="taxonomic scope" value="Eukaryota"/>
</dbReference>
<dbReference type="InterPro" id="IPR008984">
    <property type="entry name" value="SMAD_FHA_dom_sf"/>
</dbReference>
<dbReference type="CDD" id="cd22704">
    <property type="entry name" value="FHA_Cep170"/>
    <property type="match status" value="1"/>
</dbReference>
<dbReference type="InParanoid" id="H2Z4R9"/>
<accession>H2Z4R9</accession>
<dbReference type="SMART" id="SM00240">
    <property type="entry name" value="FHA"/>
    <property type="match status" value="1"/>
</dbReference>
<dbReference type="PROSITE" id="PS50006">
    <property type="entry name" value="FHA_DOMAIN"/>
    <property type="match status" value="1"/>
</dbReference>
<evidence type="ECO:0000256" key="1">
    <source>
        <dbReference type="SAM" id="MobiDB-lite"/>
    </source>
</evidence>
<evidence type="ECO:0000313" key="4">
    <source>
        <dbReference type="Proteomes" id="UP000007875"/>
    </source>
</evidence>
<dbReference type="Proteomes" id="UP000007875">
    <property type="component" value="Unassembled WGS sequence"/>
</dbReference>
<name>H2Z4R9_CIOSA</name>
<evidence type="ECO:0000259" key="2">
    <source>
        <dbReference type="PROSITE" id="PS50006"/>
    </source>
</evidence>
<dbReference type="InterPro" id="IPR051176">
    <property type="entry name" value="Cent_Immune-Sig_Mod"/>
</dbReference>
<evidence type="ECO:0000313" key="3">
    <source>
        <dbReference type="Ensembl" id="ENSCSAVP00000012581.1"/>
    </source>
</evidence>
<reference evidence="4" key="1">
    <citation type="submission" date="2003-08" db="EMBL/GenBank/DDBJ databases">
        <authorList>
            <person name="Birren B."/>
            <person name="Nusbaum C."/>
            <person name="Abebe A."/>
            <person name="Abouelleil A."/>
            <person name="Adekoya E."/>
            <person name="Ait-zahra M."/>
            <person name="Allen N."/>
            <person name="Allen T."/>
            <person name="An P."/>
            <person name="Anderson M."/>
            <person name="Anderson S."/>
            <person name="Arachchi H."/>
            <person name="Armbruster J."/>
            <person name="Bachantsang P."/>
            <person name="Baldwin J."/>
            <person name="Barry A."/>
            <person name="Bayul T."/>
            <person name="Blitshsteyn B."/>
            <person name="Bloom T."/>
            <person name="Blye J."/>
            <person name="Boguslavskiy L."/>
            <person name="Borowsky M."/>
            <person name="Boukhgalter B."/>
            <person name="Brunache A."/>
            <person name="Butler J."/>
            <person name="Calixte N."/>
            <person name="Calvo S."/>
            <person name="Camarata J."/>
            <person name="Campo K."/>
            <person name="Chang J."/>
            <person name="Cheshatsang Y."/>
            <person name="Citroen M."/>
            <person name="Collymore A."/>
            <person name="Considine T."/>
            <person name="Cook A."/>
            <person name="Cooke P."/>
            <person name="Corum B."/>
            <person name="Cuomo C."/>
            <person name="David R."/>
            <person name="Dawoe T."/>
            <person name="Degray S."/>
            <person name="Dodge S."/>
            <person name="Dooley K."/>
            <person name="Dorje P."/>
            <person name="Dorjee K."/>
            <person name="Dorris L."/>
            <person name="Duffey N."/>
            <person name="Dupes A."/>
            <person name="Elkins T."/>
            <person name="Engels R."/>
            <person name="Erickson J."/>
            <person name="Farina A."/>
            <person name="Faro S."/>
            <person name="Ferreira P."/>
            <person name="Fischer H."/>
            <person name="Fitzgerald M."/>
            <person name="Foley K."/>
            <person name="Gage D."/>
            <person name="Galagan J."/>
            <person name="Gearin G."/>
            <person name="Gnerre S."/>
            <person name="Gnirke A."/>
            <person name="Goyette A."/>
            <person name="Graham J."/>
            <person name="Grandbois E."/>
            <person name="Gyaltsen K."/>
            <person name="Hafez N."/>
            <person name="Hagopian D."/>
            <person name="Hagos B."/>
            <person name="Hall J."/>
            <person name="Hatcher B."/>
            <person name="Heller A."/>
            <person name="Higgins H."/>
            <person name="Honan T."/>
            <person name="Horn A."/>
            <person name="Houde N."/>
            <person name="Hughes L."/>
            <person name="Hulme W."/>
            <person name="Husby E."/>
            <person name="Iliev I."/>
            <person name="Jaffe D."/>
            <person name="Jones C."/>
            <person name="Kamal M."/>
            <person name="Kamat A."/>
            <person name="Kamvysselis M."/>
            <person name="Karlsson E."/>
            <person name="Kells C."/>
            <person name="Kieu A."/>
            <person name="Kisner P."/>
            <person name="Kodira C."/>
            <person name="Kulbokas E."/>
            <person name="Labutti K."/>
            <person name="Lama D."/>
            <person name="Landers T."/>
            <person name="Leger J."/>
            <person name="Levine S."/>
            <person name="Lewis D."/>
            <person name="Lewis T."/>
            <person name="Lindblad-toh K."/>
            <person name="Liu X."/>
            <person name="Lokyitsang T."/>
            <person name="Lokyitsang Y."/>
            <person name="Lucien O."/>
            <person name="Lui A."/>
            <person name="Ma L.J."/>
            <person name="Mabbitt R."/>
            <person name="Macdonald J."/>
            <person name="Maclean C."/>
            <person name="Major J."/>
            <person name="Manning J."/>
            <person name="Marabella R."/>
            <person name="Maru K."/>
            <person name="Matthews C."/>
            <person name="Mauceli E."/>
            <person name="Mccarthy M."/>
            <person name="Mcdonough S."/>
            <person name="Mcghee T."/>
            <person name="Meldrim J."/>
            <person name="Meneus L."/>
            <person name="Mesirov J."/>
            <person name="Mihalev A."/>
            <person name="Mihova T."/>
            <person name="Mikkelsen T."/>
            <person name="Mlenga V."/>
            <person name="Moru K."/>
            <person name="Mozes J."/>
            <person name="Mulrain L."/>
            <person name="Munson G."/>
            <person name="Naylor J."/>
            <person name="Newes C."/>
            <person name="Nguyen C."/>
            <person name="Nguyen N."/>
            <person name="Nguyen T."/>
            <person name="Nicol R."/>
            <person name="Nielsen C."/>
            <person name="Nizzari M."/>
            <person name="Norbu C."/>
            <person name="Norbu N."/>
            <person name="O'donnell P."/>
            <person name="Okoawo O."/>
            <person name="O'leary S."/>
            <person name="Omotosho B."/>
            <person name="O'neill K."/>
            <person name="Osman S."/>
            <person name="Parker S."/>
            <person name="Perrin D."/>
            <person name="Phunkhang P."/>
            <person name="Piqani B."/>
            <person name="Purcell S."/>
            <person name="Rachupka T."/>
            <person name="Ramasamy U."/>
            <person name="Rameau R."/>
            <person name="Ray V."/>
            <person name="Raymond C."/>
            <person name="Retta R."/>
            <person name="Richardson S."/>
            <person name="Rise C."/>
            <person name="Rodriguez J."/>
            <person name="Rogers J."/>
            <person name="Rogov P."/>
            <person name="Rutman M."/>
            <person name="Schupbach R."/>
            <person name="Seaman C."/>
            <person name="Settipalli S."/>
            <person name="Sharpe T."/>
            <person name="Sheridan J."/>
            <person name="Sherpa N."/>
            <person name="Shi J."/>
            <person name="Smirnov S."/>
            <person name="Smith C."/>
            <person name="Sougnez C."/>
            <person name="Spencer B."/>
            <person name="Stalker J."/>
            <person name="Stange-thomann N."/>
            <person name="Stavropoulos S."/>
            <person name="Stetson K."/>
            <person name="Stone C."/>
            <person name="Stone S."/>
            <person name="Stubbs M."/>
            <person name="Talamas J."/>
            <person name="Tchuinga P."/>
            <person name="Tenzing P."/>
            <person name="Tesfaye S."/>
            <person name="Theodore J."/>
            <person name="Thoulutsang Y."/>
            <person name="Topham K."/>
            <person name="Towey S."/>
            <person name="Tsamla T."/>
            <person name="Tsomo N."/>
            <person name="Vallee D."/>
            <person name="Vassiliev H."/>
            <person name="Venkataraman V."/>
            <person name="Vinson J."/>
            <person name="Vo A."/>
            <person name="Wade C."/>
            <person name="Wang S."/>
            <person name="Wangchuk T."/>
            <person name="Wangdi T."/>
            <person name="Whittaker C."/>
            <person name="Wilkinson J."/>
            <person name="Wu Y."/>
            <person name="Wyman D."/>
            <person name="Yadav S."/>
            <person name="Yang S."/>
            <person name="Yang X."/>
            <person name="Yeager S."/>
            <person name="Yee E."/>
            <person name="Young G."/>
            <person name="Zainoun J."/>
            <person name="Zembeck L."/>
            <person name="Zimmer A."/>
            <person name="Zody M."/>
            <person name="Lander E."/>
        </authorList>
    </citation>
    <scope>NUCLEOTIDE SEQUENCE [LARGE SCALE GENOMIC DNA]</scope>
</reference>
<feature type="region of interest" description="Disordered" evidence="1">
    <location>
        <begin position="240"/>
        <end position="346"/>
    </location>
</feature>
<feature type="compositionally biased region" description="Basic and acidic residues" evidence="1">
    <location>
        <begin position="254"/>
        <end position="268"/>
    </location>
</feature>
<feature type="compositionally biased region" description="Polar residues" evidence="1">
    <location>
        <begin position="285"/>
        <end position="307"/>
    </location>
</feature>
<dbReference type="PANTHER" id="PTHR15715">
    <property type="entry name" value="CENTROSOMAL PROTEIN OF 170 KDA"/>
    <property type="match status" value="1"/>
</dbReference>
<dbReference type="GeneTree" id="ENSGT00940000155103"/>
<dbReference type="STRING" id="51511.ENSCSAVP00000012581"/>
<dbReference type="Gene3D" id="2.60.200.20">
    <property type="match status" value="1"/>
</dbReference>
<organism evidence="3 4">
    <name type="scientific">Ciona savignyi</name>
    <name type="common">Pacific transparent sea squirt</name>
    <dbReference type="NCBI Taxonomy" id="51511"/>
    <lineage>
        <taxon>Eukaryota</taxon>
        <taxon>Metazoa</taxon>
        <taxon>Chordata</taxon>
        <taxon>Tunicata</taxon>
        <taxon>Ascidiacea</taxon>
        <taxon>Phlebobranchia</taxon>
        <taxon>Cionidae</taxon>
        <taxon>Ciona</taxon>
    </lineage>
</organism>
<reference evidence="3" key="2">
    <citation type="submission" date="2025-08" db="UniProtKB">
        <authorList>
            <consortium name="Ensembl"/>
        </authorList>
    </citation>
    <scope>IDENTIFICATION</scope>
</reference>
<feature type="region of interest" description="Disordered" evidence="1">
    <location>
        <begin position="161"/>
        <end position="190"/>
    </location>
</feature>
<dbReference type="AlphaFoldDB" id="H2Z4R9"/>
<dbReference type="OMA" id="QYYFEIP"/>
<feature type="compositionally biased region" description="Low complexity" evidence="1">
    <location>
        <begin position="269"/>
        <end position="278"/>
    </location>
</feature>
<sequence length="346" mass="38819">MTDMAWYLDGSDQTVHKLPNEMLFVGRQDCELILKCKSVDKQHAVLNYDLIQQAFRIKDLGSLNGTFVNETRLPEQIYITMKEGDVIQFGYDTNTFTISKKRIFNGKDIDGLLKKTKKKTSSTTTTSLSSDSTERAVPSIKPKLPEQYYFEIPTKDSKFIRRNKTDDELDKIPTKDTNSQGSASPRTNSYTVDIKGNQKVVNGVNNLQHYASLRKSKQQINSQELIETSNSVDKWFAANQPSKASHNSPIKQTKQVDNKGIKQSRSRESISSSRKASSLAPKPSDSPQKSKQTRSGNSSRTQSSRLSMDSKPPIKTSSSKLSHKMNNDKGEKCKSETKKVKKSSSS</sequence>
<dbReference type="InterPro" id="IPR000253">
    <property type="entry name" value="FHA_dom"/>
</dbReference>